<sequence length="34" mass="4234">MIIKLIEMKNDLNNKNTYHQIFNDAFSYRREMEL</sequence>
<dbReference type="Proteomes" id="UP000010793">
    <property type="component" value="Chromosome"/>
</dbReference>
<dbReference type="KEGG" id="bpip:BPP43_08515"/>
<organism evidence="1 2">
    <name type="scientific">Brachyspira pilosicoli P43/6/78</name>
    <dbReference type="NCBI Taxonomy" id="1042417"/>
    <lineage>
        <taxon>Bacteria</taxon>
        <taxon>Pseudomonadati</taxon>
        <taxon>Spirochaetota</taxon>
        <taxon>Spirochaetia</taxon>
        <taxon>Brachyspirales</taxon>
        <taxon>Brachyspiraceae</taxon>
        <taxon>Brachyspira</taxon>
    </lineage>
</organism>
<dbReference type="EMBL" id="CP002873">
    <property type="protein sequence ID" value="AGA66896.1"/>
    <property type="molecule type" value="Genomic_DNA"/>
</dbReference>
<name>A0A3B6VLY2_BRAPL</name>
<evidence type="ECO:0000313" key="2">
    <source>
        <dbReference type="Proteomes" id="UP000010793"/>
    </source>
</evidence>
<keyword evidence="1" id="KW-0808">Transferase</keyword>
<accession>A0A3B6VLY2</accession>
<gene>
    <name evidence="1" type="ORF">BPP43_08515</name>
</gene>
<proteinExistence type="predicted"/>
<keyword evidence="2" id="KW-1185">Reference proteome</keyword>
<protein>
    <submittedName>
        <fullName evidence="1">GNAT family acetyltransferase</fullName>
    </submittedName>
</protein>
<dbReference type="GO" id="GO:0016740">
    <property type="term" value="F:transferase activity"/>
    <property type="evidence" value="ECO:0007669"/>
    <property type="project" value="UniProtKB-KW"/>
</dbReference>
<evidence type="ECO:0000313" key="1">
    <source>
        <dbReference type="EMBL" id="AGA66896.1"/>
    </source>
</evidence>
<dbReference type="AlphaFoldDB" id="A0A3B6VLY2"/>
<reference evidence="1 2" key="1">
    <citation type="journal article" date="2013" name="Genome Announc.">
        <title>Complete Genome Sequence of the Porcine Strain Brachyspira pilosicoli P43/6/78(T.).</title>
        <authorList>
            <person name="Lin C."/>
            <person name="den Bakker H.C."/>
            <person name="Suzuki H."/>
            <person name="Lefebure T."/>
            <person name="Ponnala L."/>
            <person name="Sun Q."/>
            <person name="Stanhope M.J."/>
            <person name="Wiedmann M."/>
            <person name="Duhamel G.E."/>
        </authorList>
    </citation>
    <scope>NUCLEOTIDE SEQUENCE [LARGE SCALE GENOMIC DNA]</scope>
    <source>
        <strain evidence="1 2">P43/6/78</strain>
    </source>
</reference>